<comment type="similarity">
    <text evidence="1">Belongs to the FAM154 family.</text>
</comment>
<evidence type="ECO:0000256" key="1">
    <source>
        <dbReference type="ARBA" id="ARBA00008738"/>
    </source>
</evidence>
<dbReference type="InterPro" id="IPR033336">
    <property type="entry name" value="SAXO1/2"/>
</dbReference>
<dbReference type="PANTHER" id="PTHR31516">
    <property type="entry name" value="STABILIZER OF AXONEMAL MICROTUBULES 2"/>
    <property type="match status" value="1"/>
</dbReference>
<feature type="compositionally biased region" description="Polar residues" evidence="2">
    <location>
        <begin position="382"/>
        <end position="397"/>
    </location>
</feature>
<feature type="region of interest" description="Disordered" evidence="2">
    <location>
        <begin position="382"/>
        <end position="402"/>
    </location>
</feature>
<evidence type="ECO:0000313" key="3">
    <source>
        <dbReference type="EMBL" id="EEN64572.1"/>
    </source>
</evidence>
<dbReference type="PANTHER" id="PTHR31516:SF18">
    <property type="entry name" value="TRANSLATION INITIATION FACTOR IF-2"/>
    <property type="match status" value="1"/>
</dbReference>
<feature type="compositionally biased region" description="Basic residues" evidence="2">
    <location>
        <begin position="311"/>
        <end position="320"/>
    </location>
</feature>
<dbReference type="eggNOG" id="ENOG502RYX9">
    <property type="taxonomic scope" value="Eukaryota"/>
</dbReference>
<evidence type="ECO:0000256" key="2">
    <source>
        <dbReference type="SAM" id="MobiDB-lite"/>
    </source>
</evidence>
<organism>
    <name type="scientific">Branchiostoma floridae</name>
    <name type="common">Florida lancelet</name>
    <name type="synonym">Amphioxus</name>
    <dbReference type="NCBI Taxonomy" id="7739"/>
    <lineage>
        <taxon>Eukaryota</taxon>
        <taxon>Metazoa</taxon>
        <taxon>Chordata</taxon>
        <taxon>Cephalochordata</taxon>
        <taxon>Leptocardii</taxon>
        <taxon>Amphioxiformes</taxon>
        <taxon>Branchiostomatidae</taxon>
        <taxon>Branchiostoma</taxon>
    </lineage>
</organism>
<dbReference type="AlphaFoldDB" id="C3Y539"/>
<feature type="region of interest" description="Disordered" evidence="2">
    <location>
        <begin position="311"/>
        <end position="331"/>
    </location>
</feature>
<proteinExistence type="inferred from homology"/>
<dbReference type="EMBL" id="GG666487">
    <property type="protein sequence ID" value="EEN64572.1"/>
    <property type="molecule type" value="Genomic_DNA"/>
</dbReference>
<sequence>MDLDKIREPWVCDTGSVHCYHCNMWDQGHSSIPYLYLNALPDACTHGLQFDHCLPVNNSRHGQEDGNMPEIADVSNKICHGQLGLHSTLQLLCQGHLSPAEVSIQARLPSAGRGPYRQLWAGVVVYLIMEKATQYLVADWGKSLEHPGGHRTTDIRLTMLQGYSSQTNDLSRISYIPEESFPRQVMTNKPIKQVAEHRYNGTVWPPLPGLLSPACPPHMAGTGSAPYPTLVTRLITTAMAPRSSKPRHKSAILPGTADTDVTLPDGITCICELCDCGRHKHHKGCKKVRGTGIQGKLGECSLTHYQETFKHHKVRPRMSRRPPPTARDPRPARMDFMTIQKNDYQLPGVTGRVGLIKQEDNYELPNMPLEGMTEYRKEFLEKSSSPTHLTRPVTTHQPTRHKLDSRTANRDFFKPWVPQPRFQFGELPTFTGSILYPNPSDSKNHLRSVTMADFPEKLGGKTELVKSKPDNILLEGSHDLETTNMKTYRGHKHAAPATRAPARDQEMVIPRRGDKNMQTKYQFDFKGKRQPRTKMCTPAPETIRLSMQSRMRNFETEQMGSFPGYDARVHPRPDLIRKEQEYQTDPNLPFEGTTITMQDFRTQDVQGAYNAPALQPQPSLRPTNAKLDGTTMNNEFFKDWGTSPRVRFGDFHEGRYIPPLKKFEGYSTTKHEFVPLKAEKVINYKPENKPVASLGEQDLTTIYKQDFLPVEKPLCRAEEYLLKKQLKSMKKKAAQAAA</sequence>
<dbReference type="InParanoid" id="C3Y539"/>
<name>C3Y539_BRAFL</name>
<gene>
    <name evidence="3" type="ORF">BRAFLDRAFT_128825</name>
</gene>
<accession>C3Y539</accession>
<dbReference type="GO" id="GO:0008017">
    <property type="term" value="F:microtubule binding"/>
    <property type="evidence" value="ECO:0007669"/>
    <property type="project" value="InterPro"/>
</dbReference>
<protein>
    <recommendedName>
        <fullName evidence="4">Stabilizer of axonemal microtubules 2</fullName>
    </recommendedName>
</protein>
<reference evidence="3" key="1">
    <citation type="journal article" date="2008" name="Nature">
        <title>The amphioxus genome and the evolution of the chordate karyotype.</title>
        <authorList>
            <consortium name="US DOE Joint Genome Institute (JGI-PGF)"/>
            <person name="Putnam N.H."/>
            <person name="Butts T."/>
            <person name="Ferrier D.E.K."/>
            <person name="Furlong R.F."/>
            <person name="Hellsten U."/>
            <person name="Kawashima T."/>
            <person name="Robinson-Rechavi M."/>
            <person name="Shoguchi E."/>
            <person name="Terry A."/>
            <person name="Yu J.-K."/>
            <person name="Benito-Gutierrez E.L."/>
            <person name="Dubchak I."/>
            <person name="Garcia-Fernandez J."/>
            <person name="Gibson-Brown J.J."/>
            <person name="Grigoriev I.V."/>
            <person name="Horton A.C."/>
            <person name="de Jong P.J."/>
            <person name="Jurka J."/>
            <person name="Kapitonov V.V."/>
            <person name="Kohara Y."/>
            <person name="Kuroki Y."/>
            <person name="Lindquist E."/>
            <person name="Lucas S."/>
            <person name="Osoegawa K."/>
            <person name="Pennacchio L.A."/>
            <person name="Salamov A.A."/>
            <person name="Satou Y."/>
            <person name="Sauka-Spengler T."/>
            <person name="Schmutz J."/>
            <person name="Shin-I T."/>
            <person name="Toyoda A."/>
            <person name="Bronner-Fraser M."/>
            <person name="Fujiyama A."/>
            <person name="Holland L.Z."/>
            <person name="Holland P.W.H."/>
            <person name="Satoh N."/>
            <person name="Rokhsar D.S."/>
        </authorList>
    </citation>
    <scope>NUCLEOTIDE SEQUENCE [LARGE SCALE GENOMIC DNA]</scope>
    <source>
        <strain evidence="3">S238N-H82</strain>
        <tissue evidence="3">Testes</tissue>
    </source>
</reference>
<evidence type="ECO:0008006" key="4">
    <source>
        <dbReference type="Google" id="ProtNLM"/>
    </source>
</evidence>